<dbReference type="OrthoDB" id="9762467at2"/>
<dbReference type="Gene3D" id="2.160.20.10">
    <property type="entry name" value="Single-stranded right-handed beta-helix, Pectin lyase-like"/>
    <property type="match status" value="1"/>
</dbReference>
<comment type="similarity">
    <text evidence="8">Belongs to the polysaccharide lyase 9 family.</text>
</comment>
<dbReference type="RefSeq" id="WP_146204666.1">
    <property type="nucleotide sequence ID" value="NZ_PXWF02000340.1"/>
</dbReference>
<evidence type="ECO:0000256" key="2">
    <source>
        <dbReference type="ARBA" id="ARBA00004613"/>
    </source>
</evidence>
<comment type="cofactor">
    <cofactor evidence="1">
        <name>Ca(2+)</name>
        <dbReference type="ChEBI" id="CHEBI:29108"/>
    </cofactor>
</comment>
<keyword evidence="6" id="KW-0106">Calcium</keyword>
<dbReference type="GO" id="GO:0016837">
    <property type="term" value="F:carbon-oxygen lyase activity, acting on polysaccharides"/>
    <property type="evidence" value="ECO:0007669"/>
    <property type="project" value="TreeGrafter"/>
</dbReference>
<evidence type="ECO:0000256" key="3">
    <source>
        <dbReference type="ARBA" id="ARBA00022525"/>
    </source>
</evidence>
<dbReference type="AlphaFoldDB" id="A0A2U2H9T4"/>
<reference evidence="10 11" key="1">
    <citation type="submission" date="2018-04" db="EMBL/GenBank/DDBJ databases">
        <title>Massilia violaceinigra sp. nov., a novel purple-pigmented bacterium isolated from Tianshan glacier, Xinjiang, China.</title>
        <authorList>
            <person name="Wang H."/>
        </authorList>
    </citation>
    <scope>NUCLEOTIDE SEQUENCE [LARGE SCALE GENOMIC DNA]</scope>
    <source>
        <strain evidence="10 11">B448-2</strain>
    </source>
</reference>
<evidence type="ECO:0000313" key="10">
    <source>
        <dbReference type="EMBL" id="PWF39424.1"/>
    </source>
</evidence>
<dbReference type="GO" id="GO:0046872">
    <property type="term" value="F:metal ion binding"/>
    <property type="evidence" value="ECO:0007669"/>
    <property type="project" value="UniProtKB-KW"/>
</dbReference>
<accession>A0A2U2H9T4</accession>
<organism evidence="10 11">
    <name type="scientific">Massilia glaciei</name>
    <dbReference type="NCBI Taxonomy" id="1524097"/>
    <lineage>
        <taxon>Bacteria</taxon>
        <taxon>Pseudomonadati</taxon>
        <taxon>Pseudomonadota</taxon>
        <taxon>Betaproteobacteria</taxon>
        <taxon>Burkholderiales</taxon>
        <taxon>Oxalobacteraceae</taxon>
        <taxon>Telluria group</taxon>
        <taxon>Massilia</taxon>
    </lineage>
</organism>
<evidence type="ECO:0000256" key="6">
    <source>
        <dbReference type="ARBA" id="ARBA00022837"/>
    </source>
</evidence>
<evidence type="ECO:0000256" key="1">
    <source>
        <dbReference type="ARBA" id="ARBA00001913"/>
    </source>
</evidence>
<dbReference type="PANTHER" id="PTHR40088:SF1">
    <property type="entry name" value="PECTATE LYASE PEL9"/>
    <property type="match status" value="1"/>
</dbReference>
<keyword evidence="7" id="KW-0456">Lyase</keyword>
<gene>
    <name evidence="10" type="ORF">C7C56_027035</name>
</gene>
<protein>
    <recommendedName>
        <fullName evidence="9">Pel9A-like right handed beta-helix region domain-containing protein</fullName>
    </recommendedName>
</protein>
<dbReference type="Proteomes" id="UP000241421">
    <property type="component" value="Unassembled WGS sequence"/>
</dbReference>
<dbReference type="InterPro" id="IPR011050">
    <property type="entry name" value="Pectin_lyase_fold/virulence"/>
</dbReference>
<evidence type="ECO:0000256" key="5">
    <source>
        <dbReference type="ARBA" id="ARBA00022729"/>
    </source>
</evidence>
<dbReference type="InterPro" id="IPR012334">
    <property type="entry name" value="Pectin_lyas_fold"/>
</dbReference>
<evidence type="ECO:0000259" key="9">
    <source>
        <dbReference type="Pfam" id="PF22842"/>
    </source>
</evidence>
<keyword evidence="5" id="KW-0732">Signal</keyword>
<sequence>AGATLAPAGAVNVFYVDVRTGNNNNPGTEERPWATLQKAHGMLQPGQTVLVRKGTYTSATNYTVLLVNRSGTEGAPITYRNFPGERPLIKTTKGVNNHGIEVRDASYIVIDGFEVEGHVKQVTLAEAKEQNDLALAYSKMTPQKYIRAIVDSNGISVTGKTLKKTHHVVVRNNIVRDTRRWRHRGQLHRLCDDR</sequence>
<dbReference type="InterPro" id="IPR053868">
    <property type="entry name" value="Pel9A-like_beta_helix"/>
</dbReference>
<comment type="subcellular location">
    <subcellularLocation>
        <location evidence="2">Secreted</location>
    </subcellularLocation>
</comment>
<evidence type="ECO:0000313" key="11">
    <source>
        <dbReference type="Proteomes" id="UP000241421"/>
    </source>
</evidence>
<evidence type="ECO:0000256" key="8">
    <source>
        <dbReference type="ARBA" id="ARBA00038263"/>
    </source>
</evidence>
<keyword evidence="11" id="KW-1185">Reference proteome</keyword>
<dbReference type="Pfam" id="PF22842">
    <property type="entry name" value="Pel9A-like_beta_helix"/>
    <property type="match status" value="1"/>
</dbReference>
<feature type="non-terminal residue" evidence="10">
    <location>
        <position position="1"/>
    </location>
</feature>
<proteinExistence type="inferred from homology"/>
<name>A0A2U2H9T4_9BURK</name>
<keyword evidence="3" id="KW-0964">Secreted</keyword>
<dbReference type="GO" id="GO:0005576">
    <property type="term" value="C:extracellular region"/>
    <property type="evidence" value="ECO:0007669"/>
    <property type="project" value="UniProtKB-SubCell"/>
</dbReference>
<feature type="domain" description="Pel9A-like right handed beta-helix region" evidence="9">
    <location>
        <begin position="7"/>
        <end position="88"/>
    </location>
</feature>
<comment type="caution">
    <text evidence="10">The sequence shown here is derived from an EMBL/GenBank/DDBJ whole genome shotgun (WGS) entry which is preliminary data.</text>
</comment>
<dbReference type="EMBL" id="PXWF02000340">
    <property type="protein sequence ID" value="PWF39424.1"/>
    <property type="molecule type" value="Genomic_DNA"/>
</dbReference>
<evidence type="ECO:0000256" key="4">
    <source>
        <dbReference type="ARBA" id="ARBA00022723"/>
    </source>
</evidence>
<evidence type="ECO:0000256" key="7">
    <source>
        <dbReference type="ARBA" id="ARBA00023239"/>
    </source>
</evidence>
<dbReference type="PANTHER" id="PTHR40088">
    <property type="entry name" value="PECTATE LYASE (EUROFUNG)"/>
    <property type="match status" value="1"/>
</dbReference>
<dbReference type="InterPro" id="IPR052052">
    <property type="entry name" value="Polysaccharide_Lyase_9"/>
</dbReference>
<dbReference type="SUPFAM" id="SSF51126">
    <property type="entry name" value="Pectin lyase-like"/>
    <property type="match status" value="1"/>
</dbReference>
<keyword evidence="4" id="KW-0479">Metal-binding</keyword>